<feature type="transmembrane region" description="Helical" evidence="7">
    <location>
        <begin position="223"/>
        <end position="240"/>
    </location>
</feature>
<feature type="transmembrane region" description="Helical" evidence="7">
    <location>
        <begin position="350"/>
        <end position="372"/>
    </location>
</feature>
<evidence type="ECO:0000256" key="7">
    <source>
        <dbReference type="SAM" id="Phobius"/>
    </source>
</evidence>
<feature type="transmembrane region" description="Helical" evidence="7">
    <location>
        <begin position="655"/>
        <end position="677"/>
    </location>
</feature>
<keyword evidence="10" id="KW-1185">Reference proteome</keyword>
<organism evidence="9 10">
    <name type="scientific">Enterovibrio gelatinilyticus</name>
    <dbReference type="NCBI Taxonomy" id="2899819"/>
    <lineage>
        <taxon>Bacteria</taxon>
        <taxon>Pseudomonadati</taxon>
        <taxon>Pseudomonadota</taxon>
        <taxon>Gammaproteobacteria</taxon>
        <taxon>Vibrionales</taxon>
        <taxon>Vibrionaceae</taxon>
        <taxon>Enterovibrio</taxon>
    </lineage>
</organism>
<dbReference type="RefSeq" id="WP_274166168.1">
    <property type="nucleotide sequence ID" value="NZ_JAJUBC010000028.1"/>
</dbReference>
<feature type="domain" description="SSD" evidence="8">
    <location>
        <begin position="627"/>
        <end position="754"/>
    </location>
</feature>
<evidence type="ECO:0000256" key="1">
    <source>
        <dbReference type="ARBA" id="ARBA00004651"/>
    </source>
</evidence>
<dbReference type="Gene3D" id="1.20.1640.10">
    <property type="entry name" value="Multidrug efflux transporter AcrB transmembrane domain"/>
    <property type="match status" value="2"/>
</dbReference>
<keyword evidence="3 7" id="KW-0812">Transmembrane</keyword>
<feature type="transmembrane region" description="Helical" evidence="7">
    <location>
        <begin position="319"/>
        <end position="338"/>
    </location>
</feature>
<name>A0ABT5R6A6_9GAMM</name>
<feature type="transmembrane region" description="Helical" evidence="7">
    <location>
        <begin position="245"/>
        <end position="266"/>
    </location>
</feature>
<feature type="transmembrane region" description="Helical" evidence="7">
    <location>
        <begin position="402"/>
        <end position="418"/>
    </location>
</feature>
<evidence type="ECO:0000313" key="10">
    <source>
        <dbReference type="Proteomes" id="UP001149400"/>
    </source>
</evidence>
<reference evidence="9" key="1">
    <citation type="submission" date="2021-12" db="EMBL/GenBank/DDBJ databases">
        <title>Enterovibrio ZSDZ35 sp. nov. and Enterovibrio ZSDZ42 sp. nov., isolated from coastal seawater in Qingdao.</title>
        <authorList>
            <person name="Zhang P."/>
        </authorList>
    </citation>
    <scope>NUCLEOTIDE SEQUENCE</scope>
    <source>
        <strain evidence="9">ZSDZ42</strain>
    </source>
</reference>
<feature type="domain" description="SSD" evidence="8">
    <location>
        <begin position="247"/>
        <end position="372"/>
    </location>
</feature>
<comment type="caution">
    <text evidence="9">The sequence shown here is derived from an EMBL/GenBank/DDBJ whole genome shotgun (WGS) entry which is preliminary data.</text>
</comment>
<dbReference type="EMBL" id="JAJUBC010000028">
    <property type="protein sequence ID" value="MDD1795370.1"/>
    <property type="molecule type" value="Genomic_DNA"/>
</dbReference>
<dbReference type="PANTHER" id="PTHR33406">
    <property type="entry name" value="MEMBRANE PROTEIN MJ1562-RELATED"/>
    <property type="match status" value="1"/>
</dbReference>
<gene>
    <name evidence="9" type="ORF">LRP50_19755</name>
</gene>
<keyword evidence="2" id="KW-1003">Cell membrane</keyword>
<dbReference type="InterPro" id="IPR050545">
    <property type="entry name" value="Mycobact_MmpL"/>
</dbReference>
<proteinExistence type="predicted"/>
<protein>
    <submittedName>
        <fullName evidence="9">Efflux RND transporter permease subunit</fullName>
    </submittedName>
</protein>
<sequence length="787" mass="86545">MKTELYRMPAARPWLFLIFSVLFAVVAAMGSQNLYFRGDYQIFFDKGNPQLQSFKELEATFNKTDTLAIVVAPHNKDVFTKDNLSLIQQLTDEAWLTPYASRVDSITNYQHTSAEEDDLLVEDLAPDYYELDDARIDYIRDVALNEPRLVNAIVGQTAQAAIVNITFQLPDGDQTAQVQEVVNFTKDVLAKAHETYPDVDFHLAGIIAMNKAFADAAQADSQTLVPMMFLVVLVFLGIMLRSWKFVLATLIVIVLTIAATMGMLGWVGHYLNNGTVTVPTLVMTLAVADCVHLITSYVHALREGKDKNEAINYALKLNFLALLITSVTTSIGFLMMNASDSPVLRDMGNLAALGVMIAFVLSVTLLPALLQLMPFKVKPARKNSNKAMGWVADTVIANHRKILPVSVIVVALSAVLLMQNHANDNAVEYFDSGNVFRQAADYMEETVSGTTALSISIKSGQPQGITHPEFLNAVEDFTEWLRTQPETDHVASISDTFKRLNMNMHGDDESFYALPQDPELAAQYLLLYEMSLPYGLDLNNEVNIDKSAVKLVLTTDNLGSVDLIALEKRMDTWFKANAPQYEMASSGPNLMFAHIGETNIASMLKTLPIALVLISGLLVFALRSWRLGVISLVPNLVPAILGFGLWAVVSGEINLGLSVVITLTLGVVVDDTVHFLTKYRHARLQGRNVEDGIRYAFDSVGRALWITTVVLVAGFSVLATSGFRLNSDMGLLSAIVIFIALIVDFILLPAVLLVADRKNYANESKSLGGKSEPLADKSKSFSKEATQ</sequence>
<evidence type="ECO:0000256" key="4">
    <source>
        <dbReference type="ARBA" id="ARBA00022989"/>
    </source>
</evidence>
<dbReference type="InterPro" id="IPR004869">
    <property type="entry name" value="MMPL_dom"/>
</dbReference>
<keyword evidence="4 7" id="KW-1133">Transmembrane helix</keyword>
<dbReference type="PROSITE" id="PS50156">
    <property type="entry name" value="SSD"/>
    <property type="match status" value="2"/>
</dbReference>
<dbReference type="Proteomes" id="UP001149400">
    <property type="component" value="Unassembled WGS sequence"/>
</dbReference>
<feature type="transmembrane region" description="Helical" evidence="7">
    <location>
        <begin position="703"/>
        <end position="725"/>
    </location>
</feature>
<feature type="transmembrane region" description="Helical" evidence="7">
    <location>
        <begin position="629"/>
        <end position="649"/>
    </location>
</feature>
<dbReference type="InterPro" id="IPR000731">
    <property type="entry name" value="SSD"/>
</dbReference>
<evidence type="ECO:0000256" key="6">
    <source>
        <dbReference type="SAM" id="MobiDB-lite"/>
    </source>
</evidence>
<comment type="subcellular location">
    <subcellularLocation>
        <location evidence="1">Cell membrane</location>
        <topology evidence="1">Multi-pass membrane protein</topology>
    </subcellularLocation>
</comment>
<feature type="transmembrane region" description="Helical" evidence="7">
    <location>
        <begin position="600"/>
        <end position="622"/>
    </location>
</feature>
<keyword evidence="5 7" id="KW-0472">Membrane</keyword>
<feature type="transmembrane region" description="Helical" evidence="7">
    <location>
        <begin position="278"/>
        <end position="298"/>
    </location>
</feature>
<feature type="compositionally biased region" description="Basic and acidic residues" evidence="6">
    <location>
        <begin position="773"/>
        <end position="787"/>
    </location>
</feature>
<evidence type="ECO:0000256" key="3">
    <source>
        <dbReference type="ARBA" id="ARBA00022692"/>
    </source>
</evidence>
<feature type="transmembrane region" description="Helical" evidence="7">
    <location>
        <begin position="731"/>
        <end position="755"/>
    </location>
</feature>
<dbReference type="PANTHER" id="PTHR33406:SF13">
    <property type="entry name" value="MEMBRANE PROTEIN YDFJ"/>
    <property type="match status" value="1"/>
</dbReference>
<evidence type="ECO:0000256" key="5">
    <source>
        <dbReference type="ARBA" id="ARBA00023136"/>
    </source>
</evidence>
<evidence type="ECO:0000313" key="9">
    <source>
        <dbReference type="EMBL" id="MDD1795370.1"/>
    </source>
</evidence>
<dbReference type="SUPFAM" id="SSF82866">
    <property type="entry name" value="Multidrug efflux transporter AcrB transmembrane domain"/>
    <property type="match status" value="2"/>
</dbReference>
<dbReference type="Pfam" id="PF03176">
    <property type="entry name" value="MMPL"/>
    <property type="match status" value="2"/>
</dbReference>
<feature type="region of interest" description="Disordered" evidence="6">
    <location>
        <begin position="763"/>
        <end position="787"/>
    </location>
</feature>
<evidence type="ECO:0000256" key="2">
    <source>
        <dbReference type="ARBA" id="ARBA00022475"/>
    </source>
</evidence>
<evidence type="ECO:0000259" key="8">
    <source>
        <dbReference type="PROSITE" id="PS50156"/>
    </source>
</evidence>
<accession>A0ABT5R6A6</accession>